<name>A0A401Z5Q2_9ACTN</name>
<organism evidence="3 4">
    <name type="scientific">Embleya hyalina</name>
    <dbReference type="NCBI Taxonomy" id="516124"/>
    <lineage>
        <taxon>Bacteria</taxon>
        <taxon>Bacillati</taxon>
        <taxon>Actinomycetota</taxon>
        <taxon>Actinomycetes</taxon>
        <taxon>Kitasatosporales</taxon>
        <taxon>Streptomycetaceae</taxon>
        <taxon>Embleya</taxon>
    </lineage>
</organism>
<feature type="region of interest" description="Disordered" evidence="1">
    <location>
        <begin position="1"/>
        <end position="39"/>
    </location>
</feature>
<evidence type="ECO:0000256" key="2">
    <source>
        <dbReference type="SAM" id="Phobius"/>
    </source>
</evidence>
<keyword evidence="4" id="KW-1185">Reference proteome</keyword>
<sequence>MRNPFRRHTPTDTNPDSPTDRPDTTDTTGGTASPRRRRRVRTALATLALVILVGAGPETGHLTGTIADITHTLLG</sequence>
<protein>
    <submittedName>
        <fullName evidence="3">Uncharacterized protein</fullName>
    </submittedName>
</protein>
<dbReference type="Proteomes" id="UP000286931">
    <property type="component" value="Unassembled WGS sequence"/>
</dbReference>
<dbReference type="RefSeq" id="WP_126643689.1">
    <property type="nucleotide sequence ID" value="NZ_BIFH01000059.1"/>
</dbReference>
<reference evidence="3 4" key="1">
    <citation type="submission" date="2018-12" db="EMBL/GenBank/DDBJ databases">
        <title>Draft genome sequence of Embleya hyalina NBRC 13850T.</title>
        <authorList>
            <person name="Komaki H."/>
            <person name="Hosoyama A."/>
            <person name="Kimura A."/>
            <person name="Ichikawa N."/>
            <person name="Tamura T."/>
        </authorList>
    </citation>
    <scope>NUCLEOTIDE SEQUENCE [LARGE SCALE GENOMIC DNA]</scope>
    <source>
        <strain evidence="3 4">NBRC 13850</strain>
    </source>
</reference>
<evidence type="ECO:0000256" key="1">
    <source>
        <dbReference type="SAM" id="MobiDB-lite"/>
    </source>
</evidence>
<comment type="caution">
    <text evidence="3">The sequence shown here is derived from an EMBL/GenBank/DDBJ whole genome shotgun (WGS) entry which is preliminary data.</text>
</comment>
<keyword evidence="2" id="KW-1133">Transmembrane helix</keyword>
<feature type="transmembrane region" description="Helical" evidence="2">
    <location>
        <begin position="40"/>
        <end position="57"/>
    </location>
</feature>
<dbReference type="EMBL" id="BIFH01000059">
    <property type="protein sequence ID" value="GCE02175.1"/>
    <property type="molecule type" value="Genomic_DNA"/>
</dbReference>
<gene>
    <name evidence="3" type="ORF">EHYA_09952</name>
</gene>
<evidence type="ECO:0000313" key="3">
    <source>
        <dbReference type="EMBL" id="GCE02175.1"/>
    </source>
</evidence>
<dbReference type="AlphaFoldDB" id="A0A401Z5Q2"/>
<keyword evidence="2" id="KW-0812">Transmembrane</keyword>
<evidence type="ECO:0000313" key="4">
    <source>
        <dbReference type="Proteomes" id="UP000286931"/>
    </source>
</evidence>
<keyword evidence="2" id="KW-0472">Membrane</keyword>
<accession>A0A401Z5Q2</accession>
<proteinExistence type="predicted"/>